<dbReference type="AlphaFoldDB" id="M1V0Q1"/>
<accession>M1V0Q1</accession>
<evidence type="ECO:0000313" key="2">
    <source>
        <dbReference type="Proteomes" id="UP000011760"/>
    </source>
</evidence>
<dbReference type="HOGENOM" id="CLU_208327_0_0_11"/>
<gene>
    <name evidence="1" type="ORF">H924_12435</name>
</gene>
<keyword evidence="2" id="KW-1185">Reference proteome</keyword>
<dbReference type="STRING" id="1121353.H924_12435"/>
<name>M1V0Q1_9CORY</name>
<evidence type="ECO:0000313" key="1">
    <source>
        <dbReference type="EMBL" id="AGG67908.1"/>
    </source>
</evidence>
<dbReference type="Proteomes" id="UP000011760">
    <property type="component" value="Chromosome"/>
</dbReference>
<organism evidence="1 2">
    <name type="scientific">Corynebacterium callunae DSM 20147</name>
    <dbReference type="NCBI Taxonomy" id="1121353"/>
    <lineage>
        <taxon>Bacteria</taxon>
        <taxon>Bacillati</taxon>
        <taxon>Actinomycetota</taxon>
        <taxon>Actinomycetes</taxon>
        <taxon>Mycobacteriales</taxon>
        <taxon>Corynebacteriaceae</taxon>
        <taxon>Corynebacterium</taxon>
    </lineage>
</organism>
<dbReference type="KEGG" id="ccn:H924_12435"/>
<dbReference type="RefSeq" id="WP_015652334.1">
    <property type="nucleotide sequence ID" value="NC_020506.1"/>
</dbReference>
<sequence>MDFNLLINPIIEFFATDLGAIVAQVGRTIFDFLFPANADAPVVNG</sequence>
<protein>
    <submittedName>
        <fullName evidence="1">Uncharacterized protein</fullName>
    </submittedName>
</protein>
<dbReference type="EMBL" id="CP004354">
    <property type="protein sequence ID" value="AGG67908.1"/>
    <property type="molecule type" value="Genomic_DNA"/>
</dbReference>
<proteinExistence type="predicted"/>
<reference evidence="1 2" key="1">
    <citation type="submission" date="2013-02" db="EMBL/GenBank/DDBJ databases">
        <title>The complete genome sequence of Corynebacterium callunae DSM 20147.</title>
        <authorList>
            <person name="Ruckert C."/>
            <person name="Albersmeier A."/>
            <person name="Kalinowski J."/>
        </authorList>
    </citation>
    <scope>NUCLEOTIDE SEQUENCE [LARGE SCALE GENOMIC DNA]</scope>
    <source>
        <strain evidence="1 2">DSM 20147</strain>
    </source>
</reference>
<dbReference type="PATRIC" id="fig|1121353.3.peg.2542"/>